<feature type="domain" description="Response regulatory" evidence="2">
    <location>
        <begin position="2"/>
        <end position="113"/>
    </location>
</feature>
<name>A0A7C9VE04_9HYPH</name>
<dbReference type="PROSITE" id="PS50110">
    <property type="entry name" value="RESPONSE_REGULATORY"/>
    <property type="match status" value="1"/>
</dbReference>
<protein>
    <submittedName>
        <fullName evidence="3">Response regulator</fullName>
    </submittedName>
</protein>
<dbReference type="InterPro" id="IPR011006">
    <property type="entry name" value="CheY-like_superfamily"/>
</dbReference>
<dbReference type="Proteomes" id="UP000481252">
    <property type="component" value="Unassembled WGS sequence"/>
</dbReference>
<evidence type="ECO:0000313" key="3">
    <source>
        <dbReference type="EMBL" id="NGN42391.1"/>
    </source>
</evidence>
<dbReference type="GO" id="GO:0000160">
    <property type="term" value="P:phosphorelay signal transduction system"/>
    <property type="evidence" value="ECO:0007669"/>
    <property type="project" value="InterPro"/>
</dbReference>
<evidence type="ECO:0000259" key="2">
    <source>
        <dbReference type="PROSITE" id="PS50110"/>
    </source>
</evidence>
<dbReference type="EMBL" id="JAAKZG010000005">
    <property type="protein sequence ID" value="NGN42391.1"/>
    <property type="molecule type" value="Genomic_DNA"/>
</dbReference>
<keyword evidence="1" id="KW-0597">Phosphoprotein</keyword>
<organism evidence="3 4">
    <name type="scientific">Mesorhizobium zhangyense</name>
    <dbReference type="NCBI Taxonomy" id="1776730"/>
    <lineage>
        <taxon>Bacteria</taxon>
        <taxon>Pseudomonadati</taxon>
        <taxon>Pseudomonadota</taxon>
        <taxon>Alphaproteobacteria</taxon>
        <taxon>Hyphomicrobiales</taxon>
        <taxon>Phyllobacteriaceae</taxon>
        <taxon>Mesorhizobium</taxon>
    </lineage>
</organism>
<dbReference type="Gene3D" id="3.40.50.2300">
    <property type="match status" value="1"/>
</dbReference>
<evidence type="ECO:0000313" key="4">
    <source>
        <dbReference type="Proteomes" id="UP000481252"/>
    </source>
</evidence>
<keyword evidence="4" id="KW-1185">Reference proteome</keyword>
<feature type="modified residue" description="4-aspartylphosphate" evidence="1">
    <location>
        <position position="52"/>
    </location>
</feature>
<comment type="caution">
    <text evidence="3">The sequence shown here is derived from an EMBL/GenBank/DDBJ whole genome shotgun (WGS) entry which is preliminary data.</text>
</comment>
<reference evidence="3 4" key="1">
    <citation type="submission" date="2020-02" db="EMBL/GenBank/DDBJ databases">
        <title>Genome sequence of the type strain CGMCC 1.15528 of Mesorhizobium zhangyense.</title>
        <authorList>
            <person name="Gao J."/>
            <person name="Sun J."/>
        </authorList>
    </citation>
    <scope>NUCLEOTIDE SEQUENCE [LARGE SCALE GENOMIC DNA]</scope>
    <source>
        <strain evidence="3 4">CGMCC 1.15528</strain>
    </source>
</reference>
<proteinExistence type="predicted"/>
<sequence>MRILILEDEFLIAMDVEQLCRDNGATEAVIARNLDEIDQEQASKNFDAAILDVMLGGASTLPFAKKIHENGVPFIFASGYADVDEIFTAFPGIPVIGKPYSGTDLIEALAATAGRLPDSGGV</sequence>
<dbReference type="InterPro" id="IPR001789">
    <property type="entry name" value="Sig_transdc_resp-reg_receiver"/>
</dbReference>
<dbReference type="SUPFAM" id="SSF52172">
    <property type="entry name" value="CheY-like"/>
    <property type="match status" value="1"/>
</dbReference>
<dbReference type="SMART" id="SM00448">
    <property type="entry name" value="REC"/>
    <property type="match status" value="1"/>
</dbReference>
<gene>
    <name evidence="3" type="ORF">G6N74_15080</name>
</gene>
<dbReference type="AlphaFoldDB" id="A0A7C9VE04"/>
<accession>A0A7C9VE04</accession>
<dbReference type="Pfam" id="PF00072">
    <property type="entry name" value="Response_reg"/>
    <property type="match status" value="1"/>
</dbReference>
<evidence type="ECO:0000256" key="1">
    <source>
        <dbReference type="PROSITE-ProRule" id="PRU00169"/>
    </source>
</evidence>